<reference evidence="2 3" key="1">
    <citation type="submission" date="2023-09" db="EMBL/GenBank/DDBJ databases">
        <title>Thioclava shenzhenensis sp. nov., a multidrug resistant bacteria-antagonizing species isolated from coastal seawater.</title>
        <authorList>
            <person name="Long M."/>
        </authorList>
    </citation>
    <scope>NUCLEOTIDE SEQUENCE [LARGE SCALE GENOMIC DNA]</scope>
    <source>
        <strain evidence="2 3">FTW29</strain>
    </source>
</reference>
<dbReference type="Pfam" id="PF06912">
    <property type="entry name" value="DUF1275"/>
    <property type="match status" value="1"/>
</dbReference>
<dbReference type="PANTHER" id="PTHR37314:SF4">
    <property type="entry name" value="UPF0700 TRANSMEMBRANE PROTEIN YOAK"/>
    <property type="match status" value="1"/>
</dbReference>
<protein>
    <submittedName>
        <fullName evidence="2">YoaK family protein</fullName>
    </submittedName>
</protein>
<keyword evidence="1" id="KW-1133">Transmembrane helix</keyword>
<dbReference type="PANTHER" id="PTHR37314">
    <property type="entry name" value="SLR0142 PROTEIN"/>
    <property type="match status" value="1"/>
</dbReference>
<evidence type="ECO:0000313" key="2">
    <source>
        <dbReference type="EMBL" id="WRY33634.1"/>
    </source>
</evidence>
<feature type="transmembrane region" description="Helical" evidence="1">
    <location>
        <begin position="197"/>
        <end position="216"/>
    </location>
</feature>
<feature type="transmembrane region" description="Helical" evidence="1">
    <location>
        <begin position="222"/>
        <end position="243"/>
    </location>
</feature>
<dbReference type="Proteomes" id="UP001623290">
    <property type="component" value="Chromosome"/>
</dbReference>
<keyword evidence="3" id="KW-1185">Reference proteome</keyword>
<feature type="transmembrane region" description="Helical" evidence="1">
    <location>
        <begin position="31"/>
        <end position="54"/>
    </location>
</feature>
<feature type="transmembrane region" description="Helical" evidence="1">
    <location>
        <begin position="74"/>
        <end position="98"/>
    </location>
</feature>
<evidence type="ECO:0000256" key="1">
    <source>
        <dbReference type="SAM" id="Phobius"/>
    </source>
</evidence>
<dbReference type="InterPro" id="IPR010699">
    <property type="entry name" value="DUF1275"/>
</dbReference>
<keyword evidence="1" id="KW-0812">Transmembrane</keyword>
<gene>
    <name evidence="2" type="ORF">RPE78_13300</name>
</gene>
<sequence length="255" mass="27026">MPIRSAFRRHLSVRAMRLFTSHRRAPEADRWLGIVLAVIAGSLNAGVFLMMSQYASHMTGHLSQLAGSLVGANLSLVLLSFCVLFLFVAGAALASAMIARGFARHSRLTYYMPLALQGILLAVLATAEFLPQPWEGHLGLGLLAFIMGLQNATITRISGARIRTTHATGLLTDMGIEIGRGLYGRGRDSGDDGYDHARLMLFVQLVAAFVLGGIMGGLGHGAFGWAFAFLPAVVLLGISALTAPRALRAVGQGAA</sequence>
<accession>A0ABZ1DXX9</accession>
<keyword evidence="1" id="KW-0472">Membrane</keyword>
<name>A0ABZ1DXX9_9RHOB</name>
<evidence type="ECO:0000313" key="3">
    <source>
        <dbReference type="Proteomes" id="UP001623290"/>
    </source>
</evidence>
<dbReference type="RefSeq" id="WP_406720828.1">
    <property type="nucleotide sequence ID" value="NZ_CP135443.1"/>
</dbReference>
<organism evidence="2 3">
    <name type="scientific">Thioclava litoralis</name>
    <dbReference type="NCBI Taxonomy" id="3076557"/>
    <lineage>
        <taxon>Bacteria</taxon>
        <taxon>Pseudomonadati</taxon>
        <taxon>Pseudomonadota</taxon>
        <taxon>Alphaproteobacteria</taxon>
        <taxon>Rhodobacterales</taxon>
        <taxon>Paracoccaceae</taxon>
        <taxon>Thioclava</taxon>
    </lineage>
</organism>
<proteinExistence type="predicted"/>
<feature type="transmembrane region" description="Helical" evidence="1">
    <location>
        <begin position="110"/>
        <end position="130"/>
    </location>
</feature>
<feature type="transmembrane region" description="Helical" evidence="1">
    <location>
        <begin position="136"/>
        <end position="154"/>
    </location>
</feature>
<dbReference type="EMBL" id="CP135443">
    <property type="protein sequence ID" value="WRY33634.1"/>
    <property type="molecule type" value="Genomic_DNA"/>
</dbReference>